<evidence type="ECO:0000256" key="1">
    <source>
        <dbReference type="SAM" id="MobiDB-lite"/>
    </source>
</evidence>
<feature type="region of interest" description="Disordered" evidence="1">
    <location>
        <begin position="363"/>
        <end position="430"/>
    </location>
</feature>
<feature type="compositionally biased region" description="Basic and acidic residues" evidence="1">
    <location>
        <begin position="324"/>
        <end position="336"/>
    </location>
</feature>
<comment type="caution">
    <text evidence="2">The sequence shown here is derived from an EMBL/GenBank/DDBJ whole genome shotgun (WGS) entry which is preliminary data.</text>
</comment>
<dbReference type="GO" id="GO:0005635">
    <property type="term" value="C:nuclear envelope"/>
    <property type="evidence" value="ECO:0007669"/>
    <property type="project" value="TreeGrafter"/>
</dbReference>
<evidence type="ECO:0000313" key="2">
    <source>
        <dbReference type="EMBL" id="GKV37839.1"/>
    </source>
</evidence>
<protein>
    <recommendedName>
        <fullName evidence="4">Protein KAKU4</fullName>
    </recommendedName>
</protein>
<feature type="region of interest" description="Disordered" evidence="1">
    <location>
        <begin position="295"/>
        <end position="349"/>
    </location>
</feature>
<dbReference type="GO" id="GO:0071763">
    <property type="term" value="P:nuclear membrane organization"/>
    <property type="evidence" value="ECO:0007669"/>
    <property type="project" value="TreeGrafter"/>
</dbReference>
<dbReference type="AlphaFoldDB" id="A0AAV5LLU6"/>
<organism evidence="2 3">
    <name type="scientific">Rubroshorea leprosula</name>
    <dbReference type="NCBI Taxonomy" id="152421"/>
    <lineage>
        <taxon>Eukaryota</taxon>
        <taxon>Viridiplantae</taxon>
        <taxon>Streptophyta</taxon>
        <taxon>Embryophyta</taxon>
        <taxon>Tracheophyta</taxon>
        <taxon>Spermatophyta</taxon>
        <taxon>Magnoliopsida</taxon>
        <taxon>eudicotyledons</taxon>
        <taxon>Gunneridae</taxon>
        <taxon>Pentapetalae</taxon>
        <taxon>rosids</taxon>
        <taxon>malvids</taxon>
        <taxon>Malvales</taxon>
        <taxon>Dipterocarpaceae</taxon>
        <taxon>Rubroshorea</taxon>
    </lineage>
</organism>
<accession>A0AAV5LLU6</accession>
<name>A0AAV5LLU6_9ROSI</name>
<sequence>MIGVMDVGRLNETPSRTTDNVVDTAVMEAKKWFEEKKSGSSSKSDLCHKTSVLNHAILPLGSEGEVGSPVDMAKSYMQTRSSWASPSVNHIENRSPSPIEIHIFKEGTPHSIAENSLSSSKLKWDSPTTSSWNIQEELRKVRSKATEDMLRARPSSKIDWSPFTLEHKNSHALIFADRLGSAQGHELPISTKSEDASLNLAAGPVSEMTQELLLSDALPNHTTLICEQNEGTEAFHGIKRTGGEMLDVGQRLKSPEDIKTGTHSDVGAASVDQLETIETGQQLHSTISKTILDSRTPDKNCATSEPALEIGGGGFTANGSHSSGFREQDYRPRDEEANIGGSDLDKKVSAPVEETCELLSEASVEVPNVNENGSIATGSPNSSGMHYEDSSQNLNRTNSKRRKKNNGVETVLGMKLSKSSKRGRGRGRGR</sequence>
<reference evidence="2 3" key="1">
    <citation type="journal article" date="2021" name="Commun. Biol.">
        <title>The genome of Shorea leprosula (Dipterocarpaceae) highlights the ecological relevance of drought in aseasonal tropical rainforests.</title>
        <authorList>
            <person name="Ng K.K.S."/>
            <person name="Kobayashi M.J."/>
            <person name="Fawcett J.A."/>
            <person name="Hatakeyama M."/>
            <person name="Paape T."/>
            <person name="Ng C.H."/>
            <person name="Ang C.C."/>
            <person name="Tnah L.H."/>
            <person name="Lee C.T."/>
            <person name="Nishiyama T."/>
            <person name="Sese J."/>
            <person name="O'Brien M.J."/>
            <person name="Copetti D."/>
            <person name="Mohd Noor M.I."/>
            <person name="Ong R.C."/>
            <person name="Putra M."/>
            <person name="Sireger I.Z."/>
            <person name="Indrioko S."/>
            <person name="Kosugi Y."/>
            <person name="Izuno A."/>
            <person name="Isagi Y."/>
            <person name="Lee S.L."/>
            <person name="Shimizu K.K."/>
        </authorList>
    </citation>
    <scope>NUCLEOTIDE SEQUENCE [LARGE SCALE GENOMIC DNA]</scope>
    <source>
        <strain evidence="2">214</strain>
    </source>
</reference>
<evidence type="ECO:0000313" key="3">
    <source>
        <dbReference type="Proteomes" id="UP001054252"/>
    </source>
</evidence>
<feature type="compositionally biased region" description="Basic residues" evidence="1">
    <location>
        <begin position="418"/>
        <end position="430"/>
    </location>
</feature>
<dbReference type="EMBL" id="BPVZ01000124">
    <property type="protein sequence ID" value="GKV37839.1"/>
    <property type="molecule type" value="Genomic_DNA"/>
</dbReference>
<keyword evidence="3" id="KW-1185">Reference proteome</keyword>
<feature type="compositionally biased region" description="Polar residues" evidence="1">
    <location>
        <begin position="369"/>
        <end position="384"/>
    </location>
</feature>
<dbReference type="PANTHER" id="PTHR33416:SF17">
    <property type="entry name" value="PROTEIN KAKU4"/>
    <property type="match status" value="1"/>
</dbReference>
<evidence type="ECO:0008006" key="4">
    <source>
        <dbReference type="Google" id="ProtNLM"/>
    </source>
</evidence>
<dbReference type="PANTHER" id="PTHR33416">
    <property type="entry name" value="NUCLEAR PORE COMPLEX PROTEIN NUP1"/>
    <property type="match status" value="1"/>
</dbReference>
<dbReference type="Proteomes" id="UP001054252">
    <property type="component" value="Unassembled WGS sequence"/>
</dbReference>
<gene>
    <name evidence="2" type="ORF">SLEP1_g45814</name>
</gene>
<proteinExistence type="predicted"/>